<keyword evidence="3" id="KW-0539">Nucleus</keyword>
<evidence type="ECO:0000313" key="6">
    <source>
        <dbReference type="EMBL" id="CAG8978488.1"/>
    </source>
</evidence>
<dbReference type="SUPFAM" id="SSF57701">
    <property type="entry name" value="Zn2/Cys6 DNA-binding domain"/>
    <property type="match status" value="1"/>
</dbReference>
<dbReference type="Gene3D" id="4.10.240.10">
    <property type="entry name" value="Zn(2)-C6 fungal-type DNA-binding domain"/>
    <property type="match status" value="1"/>
</dbReference>
<dbReference type="PROSITE" id="PS50048">
    <property type="entry name" value="ZN2_CY6_FUNGAL_2"/>
    <property type="match status" value="1"/>
</dbReference>
<dbReference type="PANTHER" id="PTHR31001">
    <property type="entry name" value="UNCHARACTERIZED TRANSCRIPTIONAL REGULATORY PROTEIN"/>
    <property type="match status" value="1"/>
</dbReference>
<protein>
    <recommendedName>
        <fullName evidence="5">Zn(2)-C6 fungal-type domain-containing protein</fullName>
    </recommendedName>
</protein>
<dbReference type="InterPro" id="IPR007219">
    <property type="entry name" value="XnlR_reg_dom"/>
</dbReference>
<dbReference type="InterPro" id="IPR050613">
    <property type="entry name" value="Sec_Metabolite_Reg"/>
</dbReference>
<evidence type="ECO:0000256" key="2">
    <source>
        <dbReference type="ARBA" id="ARBA00022723"/>
    </source>
</evidence>
<proteinExistence type="predicted"/>
<dbReference type="CDD" id="cd12148">
    <property type="entry name" value="fungal_TF_MHR"/>
    <property type="match status" value="1"/>
</dbReference>
<dbReference type="GO" id="GO:0005634">
    <property type="term" value="C:nucleus"/>
    <property type="evidence" value="ECO:0007669"/>
    <property type="project" value="UniProtKB-SubCell"/>
</dbReference>
<gene>
    <name evidence="6" type="ORF">HYALB_00005063</name>
</gene>
<comment type="subcellular location">
    <subcellularLocation>
        <location evidence="1">Nucleus</location>
    </subcellularLocation>
</comment>
<dbReference type="SMART" id="SM00906">
    <property type="entry name" value="Fungal_trans"/>
    <property type="match status" value="1"/>
</dbReference>
<feature type="domain" description="Zn(2)-C6 fungal-type" evidence="5">
    <location>
        <begin position="25"/>
        <end position="56"/>
    </location>
</feature>
<evidence type="ECO:0000256" key="4">
    <source>
        <dbReference type="SAM" id="MobiDB-lite"/>
    </source>
</evidence>
<dbReference type="GO" id="GO:0003677">
    <property type="term" value="F:DNA binding"/>
    <property type="evidence" value="ECO:0007669"/>
    <property type="project" value="InterPro"/>
</dbReference>
<dbReference type="InterPro" id="IPR001138">
    <property type="entry name" value="Zn2Cys6_DnaBD"/>
</dbReference>
<feature type="compositionally biased region" description="Basic and acidic residues" evidence="4">
    <location>
        <begin position="1"/>
        <end position="11"/>
    </location>
</feature>
<dbReference type="CDD" id="cd00067">
    <property type="entry name" value="GAL4"/>
    <property type="match status" value="1"/>
</dbReference>
<organism evidence="6 7">
    <name type="scientific">Hymenoscyphus albidus</name>
    <dbReference type="NCBI Taxonomy" id="595503"/>
    <lineage>
        <taxon>Eukaryota</taxon>
        <taxon>Fungi</taxon>
        <taxon>Dikarya</taxon>
        <taxon>Ascomycota</taxon>
        <taxon>Pezizomycotina</taxon>
        <taxon>Leotiomycetes</taxon>
        <taxon>Helotiales</taxon>
        <taxon>Helotiaceae</taxon>
        <taxon>Hymenoscyphus</taxon>
    </lineage>
</organism>
<dbReference type="Pfam" id="PF04082">
    <property type="entry name" value="Fungal_trans"/>
    <property type="match status" value="1"/>
</dbReference>
<accession>A0A9N9LQ50</accession>
<dbReference type="PROSITE" id="PS00463">
    <property type="entry name" value="ZN2_CY6_FUNGAL_1"/>
    <property type="match status" value="1"/>
</dbReference>
<keyword evidence="2" id="KW-0479">Metal-binding</keyword>
<dbReference type="OrthoDB" id="5431381at2759"/>
<evidence type="ECO:0000259" key="5">
    <source>
        <dbReference type="PROSITE" id="PS50048"/>
    </source>
</evidence>
<evidence type="ECO:0000256" key="1">
    <source>
        <dbReference type="ARBA" id="ARBA00004123"/>
    </source>
</evidence>
<evidence type="ECO:0000313" key="7">
    <source>
        <dbReference type="Proteomes" id="UP000701801"/>
    </source>
</evidence>
<sequence>MSAASNDHDVIAHPPQGKRNRPQLSCTNCRHAKSKCDRQVPCIQCIKKGRVSTCTIPASLPRKKAAVSMQNRLRHLESLVKNVMSKENPIQISPSNSDGHPNHGIFDDEIVKLPNHEEIRTGKEKESPPPISTARVVQGSTESTYIGATHWGAILEDIEEVRGFFEEFEPERDAPERDLSPFNTMAFNGSHTLSKETLLSGLPDKKVVDHLVARHFNSNSPSLSIIHAPTFQKDYRKFWEAPSNVSVNWLGLLYAMLTISSLVVIGGKEVHPDTRGTPHEMLWFYRKYCTQALITSNYTKPSKHTIETMIIFAEAEFLLSKDDEVYLYLFVGNIVRLCLRMGLHRDANKIDGTLTPYQSEIRRRLWHHVSQLDMLSCFHIGLPGMVDSIDSDTLLPRNLRDEDFGEDTIELPPSRSPSELTPISYLIAKSILCQEAGKITTMANRLTRVPYEDILKLDKSLHHAFDQIPIFYRLSRTGISITDSANIIVKQFSMFLVYHKCRCMLHRNYLAYEEDTPEYTFSKKEALDASMELLSGQAMTYEAATPGGPLANDRWFLSTLSTHDFLLAALLICVEVMKATKAGLSLDNINDPKNKELLSLLQALEKSHVVWEQVQDKHCPQATTYFEVMFSRVKSGLRSQSQKNTAYEPGVISSLPYGAQSCQLPWGNLKAANVTSPGFGFLSNDDILAMADDSLGSFKEMTGNLDWETFDNYAWPRQETQQQSWQTDDFLF</sequence>
<reference evidence="6" key="1">
    <citation type="submission" date="2021-07" db="EMBL/GenBank/DDBJ databases">
        <authorList>
            <person name="Durling M."/>
        </authorList>
    </citation>
    <scope>NUCLEOTIDE SEQUENCE</scope>
</reference>
<name>A0A9N9LQ50_9HELO</name>
<dbReference type="GO" id="GO:0008270">
    <property type="term" value="F:zinc ion binding"/>
    <property type="evidence" value="ECO:0007669"/>
    <property type="project" value="InterPro"/>
</dbReference>
<dbReference type="GO" id="GO:0000981">
    <property type="term" value="F:DNA-binding transcription factor activity, RNA polymerase II-specific"/>
    <property type="evidence" value="ECO:0007669"/>
    <property type="project" value="InterPro"/>
</dbReference>
<feature type="region of interest" description="Disordered" evidence="4">
    <location>
        <begin position="1"/>
        <end position="23"/>
    </location>
</feature>
<dbReference type="Proteomes" id="UP000701801">
    <property type="component" value="Unassembled WGS sequence"/>
</dbReference>
<dbReference type="GO" id="GO:0006351">
    <property type="term" value="P:DNA-templated transcription"/>
    <property type="evidence" value="ECO:0007669"/>
    <property type="project" value="InterPro"/>
</dbReference>
<dbReference type="SMART" id="SM00066">
    <property type="entry name" value="GAL4"/>
    <property type="match status" value="1"/>
</dbReference>
<dbReference type="AlphaFoldDB" id="A0A9N9LQ50"/>
<dbReference type="EMBL" id="CAJVRM010000262">
    <property type="protein sequence ID" value="CAG8978488.1"/>
    <property type="molecule type" value="Genomic_DNA"/>
</dbReference>
<dbReference type="Pfam" id="PF00172">
    <property type="entry name" value="Zn_clus"/>
    <property type="match status" value="1"/>
</dbReference>
<dbReference type="PANTHER" id="PTHR31001:SF49">
    <property type="entry name" value="ZN(II)2CYS6 TRANSCRIPTION FACTOR (EUROFUNG)"/>
    <property type="match status" value="1"/>
</dbReference>
<keyword evidence="7" id="KW-1185">Reference proteome</keyword>
<dbReference type="InterPro" id="IPR036864">
    <property type="entry name" value="Zn2-C6_fun-type_DNA-bd_sf"/>
</dbReference>
<comment type="caution">
    <text evidence="6">The sequence shown here is derived from an EMBL/GenBank/DDBJ whole genome shotgun (WGS) entry which is preliminary data.</text>
</comment>
<evidence type="ECO:0000256" key="3">
    <source>
        <dbReference type="ARBA" id="ARBA00023242"/>
    </source>
</evidence>